<comment type="similarity">
    <text evidence="6">Belongs to the protein kinase superfamily. CMGC Ser/Thr protein kinase family. CDC2/CDKX subfamily.</text>
</comment>
<evidence type="ECO:0000256" key="15">
    <source>
        <dbReference type="ARBA" id="ARBA00022723"/>
    </source>
</evidence>
<evidence type="ECO:0000256" key="10">
    <source>
        <dbReference type="ARBA" id="ARBA00012828"/>
    </source>
</evidence>
<comment type="catalytic activity">
    <reaction evidence="27">
        <text>L-methionine + ATP + H2O = S-adenosyl-L-methionine + phosphate + diphosphate</text>
        <dbReference type="Rhea" id="RHEA:21080"/>
        <dbReference type="ChEBI" id="CHEBI:15377"/>
        <dbReference type="ChEBI" id="CHEBI:30616"/>
        <dbReference type="ChEBI" id="CHEBI:33019"/>
        <dbReference type="ChEBI" id="CHEBI:43474"/>
        <dbReference type="ChEBI" id="CHEBI:57844"/>
        <dbReference type="ChEBI" id="CHEBI:59789"/>
        <dbReference type="EC" id="2.5.1.6"/>
    </reaction>
</comment>
<evidence type="ECO:0000256" key="5">
    <source>
        <dbReference type="ARBA" id="ARBA00005224"/>
    </source>
</evidence>
<keyword evidence="34" id="KW-1185">Reference proteome</keyword>
<evidence type="ECO:0000256" key="18">
    <source>
        <dbReference type="ARBA" id="ARBA00022840"/>
    </source>
</evidence>
<evidence type="ECO:0000256" key="7">
    <source>
        <dbReference type="ARBA" id="ARBA00009685"/>
    </source>
</evidence>
<dbReference type="GO" id="GO:0008353">
    <property type="term" value="F:RNA polymerase II CTD heptapeptide repeat kinase activity"/>
    <property type="evidence" value="ECO:0007669"/>
    <property type="project" value="UniProtKB-EC"/>
</dbReference>
<comment type="catalytic activity">
    <reaction evidence="26">
        <text>L-threonyl-[protein] + ATP = O-phospho-L-threonyl-[protein] + ADP + H(+)</text>
        <dbReference type="Rhea" id="RHEA:46608"/>
        <dbReference type="Rhea" id="RHEA-COMP:11060"/>
        <dbReference type="Rhea" id="RHEA-COMP:11605"/>
        <dbReference type="ChEBI" id="CHEBI:15378"/>
        <dbReference type="ChEBI" id="CHEBI:30013"/>
        <dbReference type="ChEBI" id="CHEBI:30616"/>
        <dbReference type="ChEBI" id="CHEBI:61977"/>
        <dbReference type="ChEBI" id="CHEBI:456216"/>
        <dbReference type="EC" id="2.7.11.22"/>
    </reaction>
</comment>
<evidence type="ECO:0000256" key="6">
    <source>
        <dbReference type="ARBA" id="ARBA00006485"/>
    </source>
</evidence>
<comment type="cofactor">
    <cofactor evidence="2">
        <name>K(+)</name>
        <dbReference type="ChEBI" id="CHEBI:29103"/>
    </cofactor>
</comment>
<dbReference type="Gene3D" id="1.10.510.10">
    <property type="entry name" value="Transferase(Phosphotransferase) domain 1"/>
    <property type="match status" value="2"/>
</dbReference>
<evidence type="ECO:0000256" key="25">
    <source>
        <dbReference type="ARBA" id="ARBA00041920"/>
    </source>
</evidence>
<keyword evidence="16" id="KW-0547">Nucleotide-binding</keyword>
<keyword evidence="13 33" id="KW-0808">Transferase</keyword>
<feature type="compositionally biased region" description="Acidic residues" evidence="30">
    <location>
        <begin position="274"/>
        <end position="286"/>
    </location>
</feature>
<dbReference type="InterPro" id="IPR022636">
    <property type="entry name" value="S-AdoMet_synthetase_sfam"/>
</dbReference>
<name>A0A7R8CKA7_LEPSM</name>
<dbReference type="SUPFAM" id="SSF55973">
    <property type="entry name" value="S-adenosylmethionine synthetase"/>
    <property type="match status" value="3"/>
</dbReference>
<evidence type="ECO:0000256" key="3">
    <source>
        <dbReference type="ARBA" id="ARBA00004123"/>
    </source>
</evidence>
<dbReference type="GO" id="GO:0016020">
    <property type="term" value="C:membrane"/>
    <property type="evidence" value="ECO:0007669"/>
    <property type="project" value="UniProtKB-SubCell"/>
</dbReference>
<dbReference type="GO" id="GO:0006556">
    <property type="term" value="P:S-adenosylmethionine biosynthetic process"/>
    <property type="evidence" value="ECO:0007669"/>
    <property type="project" value="InterPro"/>
</dbReference>
<evidence type="ECO:0000256" key="14">
    <source>
        <dbReference type="ARBA" id="ARBA00022692"/>
    </source>
</evidence>
<evidence type="ECO:0000313" key="34">
    <source>
        <dbReference type="Proteomes" id="UP000675881"/>
    </source>
</evidence>
<evidence type="ECO:0000313" key="33">
    <source>
        <dbReference type="EMBL" id="CAF2818771.1"/>
    </source>
</evidence>
<feature type="transmembrane region" description="Helical" evidence="31">
    <location>
        <begin position="96"/>
        <end position="118"/>
    </location>
</feature>
<protein>
    <recommendedName>
        <fullName evidence="24">Cyclin-dependent kinase 12</fullName>
        <ecNumber evidence="10">2.5.1.6</ecNumber>
        <ecNumber evidence="9">2.7.11.22</ecNumber>
        <ecNumber evidence="8">2.7.11.23</ecNumber>
    </recommendedName>
    <alternativeName>
        <fullName evidence="25">Cell division protein kinase 12</fullName>
    </alternativeName>
</protein>
<dbReference type="EMBL" id="HG994591">
    <property type="protein sequence ID" value="CAF2818771.1"/>
    <property type="molecule type" value="Genomic_DNA"/>
</dbReference>
<feature type="region of interest" description="Disordered" evidence="30">
    <location>
        <begin position="1006"/>
        <end position="1044"/>
    </location>
</feature>
<dbReference type="Gene3D" id="3.30.200.20">
    <property type="entry name" value="Phosphorylase Kinase, domain 1"/>
    <property type="match status" value="1"/>
</dbReference>
<evidence type="ECO:0000259" key="32">
    <source>
        <dbReference type="PROSITE" id="PS50011"/>
    </source>
</evidence>
<dbReference type="PROSITE" id="PS00376">
    <property type="entry name" value="ADOMET_SYNTHASE_1"/>
    <property type="match status" value="1"/>
</dbReference>
<feature type="transmembrane region" description="Helical" evidence="31">
    <location>
        <begin position="217"/>
        <end position="236"/>
    </location>
</feature>
<evidence type="ECO:0000256" key="26">
    <source>
        <dbReference type="ARBA" id="ARBA00047811"/>
    </source>
</evidence>
<dbReference type="InterPro" id="IPR022630">
    <property type="entry name" value="S-AdoMet_synt_C"/>
</dbReference>
<keyword evidence="15" id="KW-0479">Metal-binding</keyword>
<keyword evidence="11" id="KW-0723">Serine/threonine-protein kinase</keyword>
<feature type="compositionally biased region" description="Polar residues" evidence="30">
    <location>
        <begin position="1027"/>
        <end position="1044"/>
    </location>
</feature>
<keyword evidence="20" id="KW-0630">Potassium</keyword>
<dbReference type="InterPro" id="IPR022629">
    <property type="entry name" value="S-AdoMet_synt_central"/>
</dbReference>
<gene>
    <name evidence="33" type="ORF">LSAA_3743</name>
</gene>
<organism evidence="33 34">
    <name type="scientific">Lepeophtheirus salmonis</name>
    <name type="common">Salmon louse</name>
    <name type="synonym">Caligus salmonis</name>
    <dbReference type="NCBI Taxonomy" id="72036"/>
    <lineage>
        <taxon>Eukaryota</taxon>
        <taxon>Metazoa</taxon>
        <taxon>Ecdysozoa</taxon>
        <taxon>Arthropoda</taxon>
        <taxon>Crustacea</taxon>
        <taxon>Multicrustacea</taxon>
        <taxon>Hexanauplia</taxon>
        <taxon>Copepoda</taxon>
        <taxon>Siphonostomatoida</taxon>
        <taxon>Caligidae</taxon>
        <taxon>Lepeophtheirus</taxon>
    </lineage>
</organism>
<comment type="similarity">
    <text evidence="7">Belongs to the AdoMet synthase family.</text>
</comment>
<feature type="transmembrane region" description="Helical" evidence="31">
    <location>
        <begin position="183"/>
        <end position="205"/>
    </location>
</feature>
<dbReference type="FunFam" id="3.30.300.10:FF:000001">
    <property type="entry name" value="S-adenosylmethionine synthase"/>
    <property type="match status" value="1"/>
</dbReference>
<evidence type="ECO:0000256" key="13">
    <source>
        <dbReference type="ARBA" id="ARBA00022679"/>
    </source>
</evidence>
<dbReference type="GO" id="GO:0022857">
    <property type="term" value="F:transmembrane transporter activity"/>
    <property type="evidence" value="ECO:0007669"/>
    <property type="project" value="InterPro"/>
</dbReference>
<dbReference type="Pfam" id="PF02772">
    <property type="entry name" value="S-AdoMet_synt_M"/>
    <property type="match status" value="1"/>
</dbReference>
<dbReference type="InterPro" id="IPR002293">
    <property type="entry name" value="AA/rel_permease1"/>
</dbReference>
<feature type="compositionally biased region" description="Low complexity" evidence="30">
    <location>
        <begin position="261"/>
        <end position="273"/>
    </location>
</feature>
<dbReference type="Pfam" id="PF00069">
    <property type="entry name" value="Pkinase"/>
    <property type="match status" value="2"/>
</dbReference>
<feature type="compositionally biased region" description="Basic residues" evidence="30">
    <location>
        <begin position="339"/>
        <end position="359"/>
    </location>
</feature>
<dbReference type="EC" id="2.7.11.23" evidence="8"/>
<dbReference type="FunFam" id="3.30.200.20:FF:000074">
    <property type="entry name" value="cyclin-dependent kinase 12 isoform X2"/>
    <property type="match status" value="1"/>
</dbReference>
<dbReference type="Gene3D" id="1.20.1740.10">
    <property type="entry name" value="Amino acid/polyamine transporter I"/>
    <property type="match status" value="1"/>
</dbReference>
<proteinExistence type="inferred from homology"/>
<dbReference type="InterPro" id="IPR011009">
    <property type="entry name" value="Kinase-like_dom_sf"/>
</dbReference>
<evidence type="ECO:0000256" key="27">
    <source>
        <dbReference type="ARBA" id="ARBA00048344"/>
    </source>
</evidence>
<dbReference type="PANTHER" id="PTHR11964">
    <property type="entry name" value="S-ADENOSYLMETHIONINE SYNTHETASE"/>
    <property type="match status" value="1"/>
</dbReference>
<dbReference type="GO" id="GO:0006730">
    <property type="term" value="P:one-carbon metabolic process"/>
    <property type="evidence" value="ECO:0007669"/>
    <property type="project" value="UniProtKB-KW"/>
</dbReference>
<dbReference type="GO" id="GO:0004478">
    <property type="term" value="F:methionine adenosyltransferase activity"/>
    <property type="evidence" value="ECO:0007669"/>
    <property type="project" value="UniProtKB-EC"/>
</dbReference>
<feature type="transmembrane region" description="Helical" evidence="31">
    <location>
        <begin position="157"/>
        <end position="177"/>
    </location>
</feature>
<accession>A0A7R8CKA7</accession>
<evidence type="ECO:0000256" key="28">
    <source>
        <dbReference type="ARBA" id="ARBA00048367"/>
    </source>
</evidence>
<feature type="transmembrane region" description="Helical" evidence="31">
    <location>
        <begin position="69"/>
        <end position="90"/>
    </location>
</feature>
<dbReference type="InterPro" id="IPR002133">
    <property type="entry name" value="S-AdoMet_synthetase"/>
</dbReference>
<feature type="compositionally biased region" description="Pro residues" evidence="30">
    <location>
        <begin position="420"/>
        <end position="430"/>
    </location>
</feature>
<comment type="catalytic activity">
    <reaction evidence="29">
        <text>[DNA-directed RNA polymerase] + ATP = phospho-[DNA-directed RNA polymerase] + ADP + H(+)</text>
        <dbReference type="Rhea" id="RHEA:10216"/>
        <dbReference type="Rhea" id="RHEA-COMP:11321"/>
        <dbReference type="Rhea" id="RHEA-COMP:11322"/>
        <dbReference type="ChEBI" id="CHEBI:15378"/>
        <dbReference type="ChEBI" id="CHEBI:30616"/>
        <dbReference type="ChEBI" id="CHEBI:43176"/>
        <dbReference type="ChEBI" id="CHEBI:68546"/>
        <dbReference type="ChEBI" id="CHEBI:456216"/>
        <dbReference type="EC" id="2.7.11.23"/>
    </reaction>
</comment>
<evidence type="ECO:0000256" key="19">
    <source>
        <dbReference type="ARBA" id="ARBA00022842"/>
    </source>
</evidence>
<sequence>MQDSDAPLPKVFESIGLNWAVIIIQIGAFFGLFASLIGALIPLPRVIWAMASDGLVFKFLSKVHLKFQTPIYATLISGSIAAIMAAIFNLQSLVDLMSIGTLLGYTMVSTCILILRYLPSKEDISNCSSTNDTKLIALKTIFNTQGIKIPSYKSAKVAEFVTWTHGILCIIISAILTTYTYNVIYVTIIVISLIGEFFVCLILLLQPRSQEKLSFQVPFVPVFPLLSVFINCYLMKRRMSMRKRSRGVGEAGHELKKSSRCGRSGSSSGSGNECESEEEVESEELPEYDGCGMSLDLKTEVVSPTPLDSSEEVLCSVSRTAPPVEASCSHEPPKPPEPHHHHKRKKSKKKKKKKSKKRLRDLSLLIPGSPVSSDPEMHPDNTSPISSPSPSRRLRRGPRSPEGPPPPLSPVRTPIYPRGPRTPPSPPPKSPSFSRQSKRKREVSPDLCKLRSRSRKQEERRIHSPKRRRDSRERSPTLVKKSPSRSPVCHHSRRSFKDSPRRRDRHDTKEGRRKPEMSNNMQATTLFAEMIKKKELREKLKLRQNLKRESSMLGETSFHHSNRDEIHTSSNCLSPQRYPSIKLSHKPVKGLDSAQSIIVSKGIHPKLPHVSHTTERTSQAFSSPSSSSVINHVSNGSMVKHQYKASHRLENLPLPPGNDLKVDSLNSSSPMNTYSKRHSKLLSMPMPPTGSDDDYIEFVGGSIKRKKKDKKHPKVIGKDPPTLMCEDGTDWGERSIDLYEIVDKVGEGTYGEVFKAVLKLTTSNNDMDLEVDIESPRVFALKKVRLENEKEGFPITAVREIKILRQLRHKNIIQLREIVTDKESAIDFKKDKGSFYLVFEFMDHDLIGLGQVKLADFGLARLYNAEDKERPYTNKVITLWYRPPELLLGEERYGPAIDVWSCGCILGELFIKKPLFQANEEFLQLMIISKLCGTPCPAVWPNEFIMLPAPALDLLDKMLALDPNKRISAADALKGEWLRNVDPDKMPPPNLPKYQDCHELWSKKQKLDDNMQGSRSLTRKHLDDSSKPTSTSGTPVRTYGVRNSPSLLSKSEVRNQLQNLSELLSRKATARKANDKLECHNEYVGAVSVASKKEDNFQLNVIYSEMSGDFKHSLSKLFEHLSMPIPETLQTRHLVIEKMPAQSQAGGLLETKSGDHFLFTSESVGEGHPDKMCDQISDAVLDAHLKQDPNSKVACETITKTGLIMIFGEISSNATVDYQKVVRDTVKEIGYDDSSKGFDYKTMSVITNLDRQSGDIAAGVWEGQDEDNVGAGDQGIMFGYATDETEECMPLTVVLSHKLNKKIADLRRDGTFWWARPDSKTQCILSWFSVQHSEKVSLDALRFDIMEKVVKDLWEMLVLLVVKLLLILMEAGVLMEAERFSGKDYTKVDRSAAYAARWVAKSLVKAGLCRRYYGTAKKSNTELIKIIDDNFDLRPGKIVKDLRLKEPIFKQTRLVKVIKNNCPNIWNLD</sequence>
<dbReference type="Gene3D" id="3.30.300.10">
    <property type="match status" value="5"/>
</dbReference>
<feature type="compositionally biased region" description="Basic and acidic residues" evidence="30">
    <location>
        <begin position="495"/>
        <end position="516"/>
    </location>
</feature>
<dbReference type="InterPro" id="IPR022631">
    <property type="entry name" value="ADOMET_SYNTHASE_CS"/>
</dbReference>
<evidence type="ECO:0000256" key="9">
    <source>
        <dbReference type="ARBA" id="ARBA00012425"/>
    </source>
</evidence>
<keyword evidence="19" id="KW-0460">Magnesium</keyword>
<evidence type="ECO:0000256" key="30">
    <source>
        <dbReference type="SAM" id="MobiDB-lite"/>
    </source>
</evidence>
<keyword evidence="14 31" id="KW-0812">Transmembrane</keyword>
<keyword evidence="17" id="KW-0418">Kinase</keyword>
<evidence type="ECO:0000256" key="8">
    <source>
        <dbReference type="ARBA" id="ARBA00012409"/>
    </source>
</evidence>
<dbReference type="InterPro" id="IPR000719">
    <property type="entry name" value="Prot_kinase_dom"/>
</dbReference>
<feature type="domain" description="Protein kinase" evidence="32">
    <location>
        <begin position="739"/>
        <end position="978"/>
    </location>
</feature>
<evidence type="ECO:0000256" key="24">
    <source>
        <dbReference type="ARBA" id="ARBA00040213"/>
    </source>
</evidence>
<feature type="region of interest" description="Disordered" evidence="30">
    <location>
        <begin position="245"/>
        <end position="286"/>
    </location>
</feature>
<evidence type="ECO:0000256" key="23">
    <source>
        <dbReference type="ARBA" id="ARBA00023242"/>
    </source>
</evidence>
<dbReference type="GO" id="GO:0046872">
    <property type="term" value="F:metal ion binding"/>
    <property type="evidence" value="ECO:0007669"/>
    <property type="project" value="UniProtKB-KW"/>
</dbReference>
<dbReference type="Pfam" id="PF02773">
    <property type="entry name" value="S-AdoMet_synt_C"/>
    <property type="match status" value="2"/>
</dbReference>
<dbReference type="PROSITE" id="PS50011">
    <property type="entry name" value="PROTEIN_KINASE_DOM"/>
    <property type="match status" value="1"/>
</dbReference>
<keyword evidence="12" id="KW-0554">One-carbon metabolism</keyword>
<dbReference type="Pfam" id="PF13520">
    <property type="entry name" value="AA_permease_2"/>
    <property type="match status" value="1"/>
</dbReference>
<comment type="subcellular location">
    <subcellularLocation>
        <location evidence="4">Membrane</location>
        <topology evidence="4">Multi-pass membrane protein</topology>
    </subcellularLocation>
    <subcellularLocation>
        <location evidence="3">Nucleus</location>
    </subcellularLocation>
</comment>
<dbReference type="EC" id="2.7.11.22" evidence="9"/>
<dbReference type="InterPro" id="IPR022628">
    <property type="entry name" value="S-AdoMet_synt_N"/>
</dbReference>
<evidence type="ECO:0000256" key="21">
    <source>
        <dbReference type="ARBA" id="ARBA00022989"/>
    </source>
</evidence>
<evidence type="ECO:0000256" key="4">
    <source>
        <dbReference type="ARBA" id="ARBA00004141"/>
    </source>
</evidence>
<comment type="catalytic activity">
    <reaction evidence="28">
        <text>L-seryl-[protein] + ATP = O-phospho-L-seryl-[protein] + ADP + H(+)</text>
        <dbReference type="Rhea" id="RHEA:17989"/>
        <dbReference type="Rhea" id="RHEA-COMP:9863"/>
        <dbReference type="Rhea" id="RHEA-COMP:11604"/>
        <dbReference type="ChEBI" id="CHEBI:15378"/>
        <dbReference type="ChEBI" id="CHEBI:29999"/>
        <dbReference type="ChEBI" id="CHEBI:30616"/>
        <dbReference type="ChEBI" id="CHEBI:83421"/>
        <dbReference type="ChEBI" id="CHEBI:456216"/>
        <dbReference type="EC" id="2.7.11.22"/>
    </reaction>
</comment>
<evidence type="ECO:0000256" key="22">
    <source>
        <dbReference type="ARBA" id="ARBA00023136"/>
    </source>
</evidence>
<keyword evidence="23" id="KW-0539">Nucleus</keyword>
<feature type="transmembrane region" description="Helical" evidence="31">
    <location>
        <begin position="20"/>
        <end position="48"/>
    </location>
</feature>
<dbReference type="Proteomes" id="UP000675881">
    <property type="component" value="Chromosome 12"/>
</dbReference>
<evidence type="ECO:0000256" key="2">
    <source>
        <dbReference type="ARBA" id="ARBA00001958"/>
    </source>
</evidence>
<evidence type="ECO:0000256" key="12">
    <source>
        <dbReference type="ARBA" id="ARBA00022563"/>
    </source>
</evidence>
<evidence type="ECO:0000256" key="11">
    <source>
        <dbReference type="ARBA" id="ARBA00022527"/>
    </source>
</evidence>
<dbReference type="CDD" id="cd18079">
    <property type="entry name" value="S-AdoMet_synt"/>
    <property type="match status" value="1"/>
</dbReference>
<evidence type="ECO:0000256" key="20">
    <source>
        <dbReference type="ARBA" id="ARBA00022958"/>
    </source>
</evidence>
<dbReference type="OrthoDB" id="3900342at2759"/>
<dbReference type="GO" id="GO:0005634">
    <property type="term" value="C:nucleus"/>
    <property type="evidence" value="ECO:0007669"/>
    <property type="project" value="UniProtKB-SubCell"/>
</dbReference>
<comment type="pathway">
    <text evidence="5">Amino-acid biosynthesis; S-adenosyl-L-methionine biosynthesis; S-adenosyl-L-methionine from L-methionine: step 1/1.</text>
</comment>
<feature type="region of interest" description="Disordered" evidence="30">
    <location>
        <begin position="323"/>
        <end position="521"/>
    </location>
</feature>
<keyword evidence="18" id="KW-0067">ATP-binding</keyword>
<reference evidence="33" key="1">
    <citation type="submission" date="2021-02" db="EMBL/GenBank/DDBJ databases">
        <authorList>
            <person name="Bekaert M."/>
        </authorList>
    </citation>
    <scope>NUCLEOTIDE SEQUENCE</scope>
    <source>
        <strain evidence="33">IoA-00</strain>
    </source>
</reference>
<keyword evidence="22 31" id="KW-0472">Membrane</keyword>
<dbReference type="SUPFAM" id="SSF56112">
    <property type="entry name" value="Protein kinase-like (PK-like)"/>
    <property type="match status" value="1"/>
</dbReference>
<evidence type="ECO:0000256" key="29">
    <source>
        <dbReference type="ARBA" id="ARBA00049280"/>
    </source>
</evidence>
<evidence type="ECO:0000256" key="17">
    <source>
        <dbReference type="ARBA" id="ARBA00022777"/>
    </source>
</evidence>
<keyword evidence="21 31" id="KW-1133">Transmembrane helix</keyword>
<evidence type="ECO:0000256" key="31">
    <source>
        <dbReference type="SAM" id="Phobius"/>
    </source>
</evidence>
<dbReference type="EC" id="2.5.1.6" evidence="10"/>
<dbReference type="GO" id="GO:0004693">
    <property type="term" value="F:cyclin-dependent protein serine/threonine kinase activity"/>
    <property type="evidence" value="ECO:0007669"/>
    <property type="project" value="UniProtKB-EC"/>
</dbReference>
<evidence type="ECO:0000256" key="1">
    <source>
        <dbReference type="ARBA" id="ARBA00001946"/>
    </source>
</evidence>
<dbReference type="Pfam" id="PF00438">
    <property type="entry name" value="S-AdoMet_synt_N"/>
    <property type="match status" value="1"/>
</dbReference>
<dbReference type="GO" id="GO:0005524">
    <property type="term" value="F:ATP binding"/>
    <property type="evidence" value="ECO:0007669"/>
    <property type="project" value="UniProtKB-KW"/>
</dbReference>
<comment type="cofactor">
    <cofactor evidence="1">
        <name>Mg(2+)</name>
        <dbReference type="ChEBI" id="CHEBI:18420"/>
    </cofactor>
</comment>
<evidence type="ECO:0000256" key="16">
    <source>
        <dbReference type="ARBA" id="ARBA00022741"/>
    </source>
</evidence>